<evidence type="ECO:0000313" key="3">
    <source>
        <dbReference type="EMBL" id="AIE85814.1"/>
    </source>
</evidence>
<organism evidence="3 4">
    <name type="scientific">Fimbriimonas ginsengisoli Gsoil 348</name>
    <dbReference type="NCBI Taxonomy" id="661478"/>
    <lineage>
        <taxon>Bacteria</taxon>
        <taxon>Bacillati</taxon>
        <taxon>Armatimonadota</taxon>
        <taxon>Fimbriimonadia</taxon>
        <taxon>Fimbriimonadales</taxon>
        <taxon>Fimbriimonadaceae</taxon>
        <taxon>Fimbriimonas</taxon>
    </lineage>
</organism>
<dbReference type="AlphaFoldDB" id="A0A068NW27"/>
<evidence type="ECO:0000259" key="2">
    <source>
        <dbReference type="Pfam" id="PF24957"/>
    </source>
</evidence>
<protein>
    <recommendedName>
        <fullName evidence="2">DISARM protein DrmE C-terminal domain-containing protein</fullName>
    </recommendedName>
</protein>
<proteinExistence type="predicted"/>
<keyword evidence="1" id="KW-0812">Transmembrane</keyword>
<keyword evidence="1" id="KW-0472">Membrane</keyword>
<dbReference type="InterPro" id="IPR056666">
    <property type="entry name" value="DrmE_C"/>
</dbReference>
<gene>
    <name evidence="3" type="ORF">OP10G_2446</name>
</gene>
<dbReference type="STRING" id="661478.OP10G_2446"/>
<dbReference type="Proteomes" id="UP000027982">
    <property type="component" value="Chromosome"/>
</dbReference>
<dbReference type="EMBL" id="CP007139">
    <property type="protein sequence ID" value="AIE85814.1"/>
    <property type="molecule type" value="Genomic_DNA"/>
</dbReference>
<name>A0A068NW27_FIMGI</name>
<feature type="transmembrane region" description="Helical" evidence="1">
    <location>
        <begin position="52"/>
        <end position="78"/>
    </location>
</feature>
<feature type="domain" description="DISARM protein DrmE C-terminal" evidence="2">
    <location>
        <begin position="663"/>
        <end position="837"/>
    </location>
</feature>
<evidence type="ECO:0000313" key="4">
    <source>
        <dbReference type="Proteomes" id="UP000027982"/>
    </source>
</evidence>
<dbReference type="KEGG" id="fgi:OP10G_2446"/>
<accession>A0A068NW27</accession>
<evidence type="ECO:0000256" key="1">
    <source>
        <dbReference type="SAM" id="Phobius"/>
    </source>
</evidence>
<reference evidence="3 4" key="1">
    <citation type="journal article" date="2014" name="PLoS ONE">
        <title>The first complete genome sequence of the class fimbriimonadia in the phylum armatimonadetes.</title>
        <authorList>
            <person name="Hu Z.Y."/>
            <person name="Wang Y.Z."/>
            <person name="Im W.T."/>
            <person name="Wang S.Y."/>
            <person name="Zhao G.P."/>
            <person name="Zheng H.J."/>
            <person name="Quan Z.X."/>
        </authorList>
    </citation>
    <scope>NUCLEOTIDE SEQUENCE [LARGE SCALE GENOMIC DNA]</scope>
    <source>
        <strain evidence="3">Gsoil 348</strain>
    </source>
</reference>
<keyword evidence="1" id="KW-1133">Transmembrane helix</keyword>
<dbReference type="Pfam" id="PF24957">
    <property type="entry name" value="DrmE_C"/>
    <property type="match status" value="1"/>
</dbReference>
<sequence length="896" mass="99831">MVLDCYSTLVESPSVVTSVELYRLSRRSHRLCIWLNAGVSESSQNIATDNHFAVLTPVILAIIAPWACTSFWSVYFIVAKIKDILICQNKSAQIELARRVVLSQNLGPFGIWSWLADSLRELPRRSWTREAHKRLWDGGLLTIDSTPANPGSVADYSSRIISAGLQVNKRVAILFPKGTDHGSIVPDVAVSWCLEPKEFKLTNRVLLVSGRAGAHRPLRHAQVGALALASVLDIHANDANATLNLAGRASQLPTVIYTSRPSNLRSLLNDVQPDVVILDLCATDRQPWVVSAMADLRTFKNPVALWTDNPFVYVLAGSTEWLRFRWDSGKPADETDVEPLRLRSLIAQQGTTSLNSLIVPTLSNSAEAMMRDATIDLVRARVELNGALAQEAASLLARFVRAMSRLSIPVAEFDDLSSTHWGVASLTALSDEVENYFKYWTDSPLPLTRAREAAQEAFRLLRRDGPALGKALTNHILEGREPRQVLFPSRSQAALFRKHFASEYGLQQGAPLLPLSPDELGTLEIEGQLLVVGLPYPDFFFKAPQVLLTDRIEVLHHEFEVKLADWVFNTSVEMCAPSTEENVHAVAQLLGKTEPIIGPQSQSRIVRTPATFVTPQGTKESQAMQLNLPSQIDAWASLLSQEELDAEGMESEPLERGGTWTSAAVEIRFSDRTWVFLDECGPVQVVTSSRMEQRPARDLVAGDQIMLINGQKRQDQFSMLLTRLHAVSGVSVYVDLVNRWRSEIGELYHRHWVAQGLGTNELLCKLRSLGTSVTTADTVRNWIRGWHTPQDRQDIWRVAVALEMPFTTQHHRAIAKAATEIANVHRQVSRQINLWLEWRLSDPLRARSAMNAEILPDLGISLADFYDAVVILDIEEIQLLDRPVPGSLIGRRQGLL</sequence>
<dbReference type="HOGENOM" id="CLU_322820_0_0_0"/>
<keyword evidence="4" id="KW-1185">Reference proteome</keyword>
<dbReference type="eggNOG" id="ENOG5033FTQ">
    <property type="taxonomic scope" value="Bacteria"/>
</dbReference>